<dbReference type="AlphaFoldDB" id="A0A4S9BYC9"/>
<evidence type="ECO:0000313" key="1">
    <source>
        <dbReference type="EMBL" id="THW99051.1"/>
    </source>
</evidence>
<dbReference type="EMBL" id="QZAS01000083">
    <property type="protein sequence ID" value="THW99051.1"/>
    <property type="molecule type" value="Genomic_DNA"/>
</dbReference>
<accession>A0A4S9BYC9</accession>
<name>A0A4S9BYC9_AURPU</name>
<comment type="caution">
    <text evidence="1">The sequence shown here is derived from an EMBL/GenBank/DDBJ whole genome shotgun (WGS) entry which is preliminary data.</text>
</comment>
<gene>
    <name evidence="1" type="ORF">D6D13_10356</name>
</gene>
<protein>
    <submittedName>
        <fullName evidence="1">Uncharacterized protein</fullName>
    </submittedName>
</protein>
<feature type="non-terminal residue" evidence="1">
    <location>
        <position position="1"/>
    </location>
</feature>
<reference evidence="1" key="1">
    <citation type="submission" date="2018-10" db="EMBL/GenBank/DDBJ databases">
        <title>Fifty Aureobasidium pullulans genomes reveal a recombining polyextremotolerant generalist.</title>
        <authorList>
            <person name="Gostincar C."/>
            <person name="Turk M."/>
            <person name="Zajc J."/>
            <person name="Gunde-Cimerman N."/>
        </authorList>
    </citation>
    <scope>NUCLEOTIDE SEQUENCE [LARGE SCALE GENOMIC DNA]</scope>
    <source>
        <strain evidence="1">EXF-10085</strain>
    </source>
</reference>
<organism evidence="1">
    <name type="scientific">Aureobasidium pullulans</name>
    <name type="common">Black yeast</name>
    <name type="synonym">Pullularia pullulans</name>
    <dbReference type="NCBI Taxonomy" id="5580"/>
    <lineage>
        <taxon>Eukaryota</taxon>
        <taxon>Fungi</taxon>
        <taxon>Dikarya</taxon>
        <taxon>Ascomycota</taxon>
        <taxon>Pezizomycotina</taxon>
        <taxon>Dothideomycetes</taxon>
        <taxon>Dothideomycetidae</taxon>
        <taxon>Dothideales</taxon>
        <taxon>Saccotheciaceae</taxon>
        <taxon>Aureobasidium</taxon>
    </lineage>
</organism>
<sequence length="103" mass="12534">STERVLYYQKHKKAILEEKKKRIDENPDLFRKRTKQYYQNHKEELCAYQKVRRETITETQQAAYLARREARREARTQELSGRLAMVFAEREARAKERTRQETG</sequence>
<proteinExistence type="predicted"/>